<feature type="signal peptide" evidence="2">
    <location>
        <begin position="1"/>
        <end position="24"/>
    </location>
</feature>
<evidence type="ECO:0000313" key="4">
    <source>
        <dbReference type="Proteomes" id="UP000289821"/>
    </source>
</evidence>
<proteinExistence type="predicted"/>
<protein>
    <submittedName>
        <fullName evidence="3">Uncharacterized protein</fullName>
    </submittedName>
</protein>
<evidence type="ECO:0000256" key="1">
    <source>
        <dbReference type="SAM" id="MobiDB-lite"/>
    </source>
</evidence>
<evidence type="ECO:0000256" key="2">
    <source>
        <dbReference type="SAM" id="SignalP"/>
    </source>
</evidence>
<dbReference type="AlphaFoldDB" id="A0A4Q0NXP9"/>
<evidence type="ECO:0000313" key="3">
    <source>
        <dbReference type="EMBL" id="RXG16621.1"/>
    </source>
</evidence>
<feature type="region of interest" description="Disordered" evidence="1">
    <location>
        <begin position="24"/>
        <end position="53"/>
    </location>
</feature>
<dbReference type="PROSITE" id="PS51257">
    <property type="entry name" value="PROKAR_LIPOPROTEIN"/>
    <property type="match status" value="1"/>
</dbReference>
<dbReference type="RefSeq" id="WP_128760294.1">
    <property type="nucleotide sequence ID" value="NZ_QOVI01000002.1"/>
</dbReference>
<keyword evidence="2" id="KW-0732">Signal</keyword>
<name>A0A4Q0NXP9_9FLAO</name>
<organism evidence="3 4">
    <name type="scientific">Leeuwenhoekiella aestuarii</name>
    <dbReference type="NCBI Taxonomy" id="2249426"/>
    <lineage>
        <taxon>Bacteria</taxon>
        <taxon>Pseudomonadati</taxon>
        <taxon>Bacteroidota</taxon>
        <taxon>Flavobacteriia</taxon>
        <taxon>Flavobacteriales</taxon>
        <taxon>Flavobacteriaceae</taxon>
        <taxon>Leeuwenhoekiella</taxon>
    </lineage>
</organism>
<keyword evidence="4" id="KW-1185">Reference proteome</keyword>
<feature type="compositionally biased region" description="Acidic residues" evidence="1">
    <location>
        <begin position="27"/>
        <end position="50"/>
    </location>
</feature>
<sequence>MKRNILAGFALSLMITVFSCRESAQESTEETMEETSMEEVTPEAPVEEAPVETPAEVVVDSAAVPAPQAE</sequence>
<feature type="chain" id="PRO_5020219341" evidence="2">
    <location>
        <begin position="25"/>
        <end position="70"/>
    </location>
</feature>
<reference evidence="3 4" key="1">
    <citation type="submission" date="2018-07" db="EMBL/GenBank/DDBJ databases">
        <title>Leeuwenhoekiella genomics.</title>
        <authorList>
            <person name="Tahon G."/>
            <person name="Willems A."/>
        </authorList>
    </citation>
    <scope>NUCLEOTIDE SEQUENCE [LARGE SCALE GENOMIC DNA]</scope>
    <source>
        <strain evidence="3 4">R-50232</strain>
    </source>
</reference>
<dbReference type="Proteomes" id="UP000289821">
    <property type="component" value="Unassembled WGS sequence"/>
</dbReference>
<accession>A0A4Q0NXP9</accession>
<comment type="caution">
    <text evidence="3">The sequence shown here is derived from an EMBL/GenBank/DDBJ whole genome shotgun (WGS) entry which is preliminary data.</text>
</comment>
<gene>
    <name evidence="3" type="ORF">DSM04_102202</name>
</gene>
<dbReference type="EMBL" id="QOVI01000002">
    <property type="protein sequence ID" value="RXG16621.1"/>
    <property type="molecule type" value="Genomic_DNA"/>
</dbReference>